<reference evidence="4" key="2">
    <citation type="submission" date="2025-09" db="UniProtKB">
        <authorList>
            <consortium name="Ensembl"/>
        </authorList>
    </citation>
    <scope>IDENTIFICATION</scope>
</reference>
<name>A0A3Q3WEK3_MOLML</name>
<evidence type="ECO:0000256" key="1">
    <source>
        <dbReference type="SAM" id="MobiDB-lite"/>
    </source>
</evidence>
<dbReference type="PANTHER" id="PTHR23282:SF145">
    <property type="entry name" value="APICAL ENDOSOMAL GLYCOPROTEIN ISOFORM X1"/>
    <property type="match status" value="1"/>
</dbReference>
<feature type="compositionally biased region" description="Low complexity" evidence="1">
    <location>
        <begin position="865"/>
        <end position="875"/>
    </location>
</feature>
<dbReference type="Ensembl" id="ENSMMOT00000015842.1">
    <property type="protein sequence ID" value="ENSMMOP00000015586.1"/>
    <property type="gene ID" value="ENSMMOG00000011882.1"/>
</dbReference>
<dbReference type="Proteomes" id="UP000261620">
    <property type="component" value="Unplaced"/>
</dbReference>
<feature type="domain" description="MAM" evidence="3">
    <location>
        <begin position="167"/>
        <end position="336"/>
    </location>
</feature>
<dbReference type="InterPro" id="IPR000998">
    <property type="entry name" value="MAM_dom"/>
</dbReference>
<feature type="domain" description="MAM" evidence="3">
    <location>
        <begin position="1"/>
        <end position="148"/>
    </location>
</feature>
<dbReference type="Pfam" id="PF00629">
    <property type="entry name" value="MAM"/>
    <property type="match status" value="5"/>
</dbReference>
<accession>A0A3Q3WEK3</accession>
<dbReference type="InterPro" id="IPR051560">
    <property type="entry name" value="MAM_domain-containing"/>
</dbReference>
<keyword evidence="2" id="KW-0812">Transmembrane</keyword>
<dbReference type="GO" id="GO:0016020">
    <property type="term" value="C:membrane"/>
    <property type="evidence" value="ECO:0007669"/>
    <property type="project" value="InterPro"/>
</dbReference>
<evidence type="ECO:0000259" key="3">
    <source>
        <dbReference type="PROSITE" id="PS50060"/>
    </source>
</evidence>
<proteinExistence type="predicted"/>
<organism evidence="4 5">
    <name type="scientific">Mola mola</name>
    <name type="common">Ocean sunfish</name>
    <name type="synonym">Tetraodon mola</name>
    <dbReference type="NCBI Taxonomy" id="94237"/>
    <lineage>
        <taxon>Eukaryota</taxon>
        <taxon>Metazoa</taxon>
        <taxon>Chordata</taxon>
        <taxon>Craniata</taxon>
        <taxon>Vertebrata</taxon>
        <taxon>Euteleostomi</taxon>
        <taxon>Actinopterygii</taxon>
        <taxon>Neopterygii</taxon>
        <taxon>Teleostei</taxon>
        <taxon>Neoteleostei</taxon>
        <taxon>Acanthomorphata</taxon>
        <taxon>Eupercaria</taxon>
        <taxon>Tetraodontiformes</taxon>
        <taxon>Molidae</taxon>
        <taxon>Mola</taxon>
    </lineage>
</organism>
<dbReference type="PROSITE" id="PS50060">
    <property type="entry name" value="MAM_2"/>
    <property type="match status" value="5"/>
</dbReference>
<feature type="domain" description="MAM" evidence="3">
    <location>
        <begin position="497"/>
        <end position="657"/>
    </location>
</feature>
<keyword evidence="2" id="KW-0472">Membrane</keyword>
<protein>
    <recommendedName>
        <fullName evidence="3">MAM domain-containing protein</fullName>
    </recommendedName>
</protein>
<evidence type="ECO:0000313" key="5">
    <source>
        <dbReference type="Proteomes" id="UP000261620"/>
    </source>
</evidence>
<evidence type="ECO:0000256" key="2">
    <source>
        <dbReference type="SAM" id="Phobius"/>
    </source>
</evidence>
<dbReference type="Gene3D" id="2.60.120.200">
    <property type="match status" value="5"/>
</dbReference>
<dbReference type="SUPFAM" id="SSF49899">
    <property type="entry name" value="Concanavalin A-like lectins/glucanases"/>
    <property type="match status" value="5"/>
</dbReference>
<feature type="region of interest" description="Disordered" evidence="1">
    <location>
        <begin position="865"/>
        <end position="893"/>
    </location>
</feature>
<keyword evidence="5" id="KW-1185">Reference proteome</keyword>
<keyword evidence="2" id="KW-1133">Transmembrane helix</keyword>
<dbReference type="CDD" id="cd06263">
    <property type="entry name" value="MAM"/>
    <property type="match status" value="4"/>
</dbReference>
<dbReference type="SMART" id="SM00137">
    <property type="entry name" value="MAM"/>
    <property type="match status" value="3"/>
</dbReference>
<feature type="domain" description="MAM" evidence="3">
    <location>
        <begin position="660"/>
        <end position="821"/>
    </location>
</feature>
<reference evidence="4" key="1">
    <citation type="submission" date="2025-08" db="UniProtKB">
        <authorList>
            <consortium name="Ensembl"/>
        </authorList>
    </citation>
    <scope>IDENTIFICATION</scope>
</reference>
<dbReference type="InterPro" id="IPR013320">
    <property type="entry name" value="ConA-like_dom_sf"/>
</dbReference>
<feature type="transmembrane region" description="Helical" evidence="2">
    <location>
        <begin position="837"/>
        <end position="859"/>
    </location>
</feature>
<feature type="domain" description="MAM" evidence="3">
    <location>
        <begin position="346"/>
        <end position="495"/>
    </location>
</feature>
<dbReference type="PANTHER" id="PTHR23282">
    <property type="entry name" value="APICAL ENDOSOMAL GLYCOPROTEIN PRECURSOR"/>
    <property type="match status" value="1"/>
</dbReference>
<dbReference type="AlphaFoldDB" id="A0A3Q3WEK3"/>
<dbReference type="OMA" id="DLCGWYQ"/>
<evidence type="ECO:0000313" key="4">
    <source>
        <dbReference type="Ensembl" id="ENSMMOP00000015586.1"/>
    </source>
</evidence>
<dbReference type="STRING" id="94237.ENSMMOP00000015586"/>
<sequence length="893" mass="97910">ISSLKWVRTSQEKISITDPMQGPGRDHSNNSMTGHFLYVTVPDDGLTDDWAAFQSPPLEPTNSSHPCKMVMYTHQFGPRSGGLAVLVADSIIYPVWKRGGALGDVWVKAEVEIVTSSVFQIVIMAAIRDFSYGGIAVDSIVLSPECLNNTMATFPKPPKDPCTTPDKMCDFKPDCANGDDEAKCGDFSYSEGSSGWTDTSIGSQGWVLHKNSTSKEEYLYVVKVPGQQLTEAETRTPLLGPTGPACTISFDFALTGNPSHIGKLSARVIDSVLGAQPTLWEFSGKTGRDPESWQHVNLSIGVRKHRFQLAFEARAARLCPCVRIKVKDVRFVNCHADYFPYSPTALSCNFESGLCGWYQDNDDNFDWTLLEGMDHTIGIGRSLVVDMWSPSLRGALGRLISFTQSPGPNEYCLSFFYKLYGPNTGALNVKLLDRSGHESLLWTRSGAHGNMWHEVHCPVPHQLIKFQLIFEALRSGFDGRVAIDDVTFLDRPCTMPRMCSFEGNRCGYGSFGKNQWLYRSGSTTTKTGPKTDHTLATDLGFYMMANTGADILPDGETANLISPVRQGTTKTECVNFWYQMGGVNPGSLTLYMKPLKGERVKIFSDSLNQGGMWRHGSGNVSPGLEDWQLEFEVVGAGGKDSYVAVDDIVLSADPCQGQGSKCTLERGMCSWSNTQNIKKDKLDWELTNPEAEKHYPIPLEDHTLGTERGHFLFLPSSSRTAANENARLLSPHLPPTKGTCLKFWAYKPYSSDSVLRVLRLSDSGGDDELLAVRELGAPWRRFDVNIMSANEYQIGLEGIKGQSGVIALDDIEYTVGINCAKQVTDHTSKEPDNTGGIAASIIVMILLISTLIALLVFYLRTRPGSRAGPSSAPSSAGGGFTNETYEPVSSCDS</sequence>